<dbReference type="Proteomes" id="UP000028524">
    <property type="component" value="Unassembled WGS sequence"/>
</dbReference>
<feature type="region of interest" description="Disordered" evidence="1">
    <location>
        <begin position="292"/>
        <end position="329"/>
    </location>
</feature>
<evidence type="ECO:0000313" key="3">
    <source>
        <dbReference type="EMBL" id="KFA61433.1"/>
    </source>
</evidence>
<keyword evidence="2" id="KW-0472">Membrane</keyword>
<sequence>MLGTPVQDGSRPNVSNRSGGRHQIKRSITELASPMRLHLQPHYRKDRQHDDKAAQSAHPSFPLRSSFDVSRSEGVTPLGFDQSLRASLMMRKEEEDTLQQMLQDSHDERGLQKEREDAGFRVEVLQQSLEDLHTFSTTTTKRLDETYYAVLEKMSALQNTVAALKDLAETSRDIHGSFEKGSRSLENDIVTQLSSLGRFEEQRTKIDSLQSRIHSGRSQMQSLSRRVDAVRERIEGWARADKEWQDRTRKRLRYFWVILSVVLLALVVLLASANHAEKQVLDLVPDIRRHRAGEATGPEGSPGSFGAANKPQLRQEDEPRTAGSLQWEASAGDDGRLRVFDEL</sequence>
<dbReference type="InParanoid" id="A0A084QBU8"/>
<accession>A0A084QBU8</accession>
<dbReference type="STRING" id="1283841.A0A084QBU8"/>
<gene>
    <name evidence="3" type="ORF">S40285_03451</name>
</gene>
<name>A0A084QBU8_STAC4</name>
<dbReference type="OrthoDB" id="5419542at2759"/>
<protein>
    <submittedName>
        <fullName evidence="3">Uncharacterized protein</fullName>
    </submittedName>
</protein>
<dbReference type="OMA" id="RYNEDRA"/>
<feature type="region of interest" description="Disordered" evidence="1">
    <location>
        <begin position="43"/>
        <end position="74"/>
    </location>
</feature>
<keyword evidence="4" id="KW-1185">Reference proteome</keyword>
<keyword evidence="2" id="KW-1133">Transmembrane helix</keyword>
<dbReference type="HOGENOM" id="CLU_052208_0_0_1"/>
<dbReference type="EMBL" id="KL660855">
    <property type="protein sequence ID" value="KFA61433.1"/>
    <property type="molecule type" value="Genomic_DNA"/>
</dbReference>
<evidence type="ECO:0000256" key="1">
    <source>
        <dbReference type="SAM" id="MobiDB-lite"/>
    </source>
</evidence>
<feature type="region of interest" description="Disordered" evidence="1">
    <location>
        <begin position="1"/>
        <end position="25"/>
    </location>
</feature>
<proteinExistence type="predicted"/>
<evidence type="ECO:0000313" key="4">
    <source>
        <dbReference type="Proteomes" id="UP000028524"/>
    </source>
</evidence>
<reference evidence="3 4" key="1">
    <citation type="journal article" date="2014" name="BMC Genomics">
        <title>Comparative genome sequencing reveals chemotype-specific gene clusters in the toxigenic black mold Stachybotrys.</title>
        <authorList>
            <person name="Semeiks J."/>
            <person name="Borek D."/>
            <person name="Otwinowski Z."/>
            <person name="Grishin N.V."/>
        </authorList>
    </citation>
    <scope>NUCLEOTIDE SEQUENCE [LARGE SCALE GENOMIC DNA]</scope>
    <source>
        <strain evidence="3 4">IBT 40285</strain>
    </source>
</reference>
<organism evidence="3 4">
    <name type="scientific">Stachybotrys chlorohalonatus (strain IBT 40285)</name>
    <dbReference type="NCBI Taxonomy" id="1283841"/>
    <lineage>
        <taxon>Eukaryota</taxon>
        <taxon>Fungi</taxon>
        <taxon>Dikarya</taxon>
        <taxon>Ascomycota</taxon>
        <taxon>Pezizomycotina</taxon>
        <taxon>Sordariomycetes</taxon>
        <taxon>Hypocreomycetidae</taxon>
        <taxon>Hypocreales</taxon>
        <taxon>Stachybotryaceae</taxon>
        <taxon>Stachybotrys</taxon>
    </lineage>
</organism>
<evidence type="ECO:0000256" key="2">
    <source>
        <dbReference type="SAM" id="Phobius"/>
    </source>
</evidence>
<feature type="transmembrane region" description="Helical" evidence="2">
    <location>
        <begin position="254"/>
        <end position="273"/>
    </location>
</feature>
<dbReference type="AlphaFoldDB" id="A0A084QBU8"/>
<keyword evidence="2" id="KW-0812">Transmembrane</keyword>